<evidence type="ECO:0000256" key="11">
    <source>
        <dbReference type="PIRSR" id="PIRSR016958-1"/>
    </source>
</evidence>
<dbReference type="CTD" id="6752106"/>
<dbReference type="AlphaFoldDB" id="B3RRM8"/>
<evidence type="ECO:0000313" key="12">
    <source>
        <dbReference type="EMBL" id="EDV26379.1"/>
    </source>
</evidence>
<proteinExistence type="inferred from homology"/>
<dbReference type="GO" id="GO:0032259">
    <property type="term" value="P:methylation"/>
    <property type="evidence" value="ECO:0007669"/>
    <property type="project" value="UniProtKB-KW"/>
</dbReference>
<dbReference type="RefSeq" id="XP_002110375.1">
    <property type="nucleotide sequence ID" value="XM_002110339.1"/>
</dbReference>
<dbReference type="GO" id="GO:0071885">
    <property type="term" value="F:N-terminal protein N-methyltransferase activity"/>
    <property type="evidence" value="ECO:0000318"/>
    <property type="project" value="GO_Central"/>
</dbReference>
<evidence type="ECO:0000256" key="2">
    <source>
        <dbReference type="ARBA" id="ARBA00022603"/>
    </source>
</evidence>
<protein>
    <recommendedName>
        <fullName evidence="6">Alpha N-terminal protein methyltransferase 1</fullName>
        <ecNumber evidence="5">2.1.1.244</ecNumber>
    </recommendedName>
    <alternativeName>
        <fullName evidence="7">X-Pro-Lys N-terminal protein methyltransferase 1</fullName>
    </alternativeName>
</protein>
<evidence type="ECO:0000256" key="7">
    <source>
        <dbReference type="ARBA" id="ARBA00043129"/>
    </source>
</evidence>
<evidence type="ECO:0000256" key="9">
    <source>
        <dbReference type="ARBA" id="ARBA00047885"/>
    </source>
</evidence>
<organism evidence="12 13">
    <name type="scientific">Trichoplax adhaerens</name>
    <name type="common">Trichoplax reptans</name>
    <dbReference type="NCBI Taxonomy" id="10228"/>
    <lineage>
        <taxon>Eukaryota</taxon>
        <taxon>Metazoa</taxon>
        <taxon>Placozoa</taxon>
        <taxon>Uniplacotomia</taxon>
        <taxon>Trichoplacea</taxon>
        <taxon>Trichoplacidae</taxon>
        <taxon>Trichoplax</taxon>
    </lineage>
</organism>
<evidence type="ECO:0000256" key="5">
    <source>
        <dbReference type="ARBA" id="ARBA00039112"/>
    </source>
</evidence>
<comment type="catalytic activity">
    <reaction evidence="10">
        <text>N-terminal L-alanyl-L-prolyl-L-lysyl-[protein] + 3 S-adenosyl-L-methionine = N-terminal N,N,N-trimethyl-L-alanyl-L-prolyl-L-lysyl-[protein] + 3 S-adenosyl-L-homocysteine + 3 H(+)</text>
        <dbReference type="Rhea" id="RHEA:54712"/>
        <dbReference type="Rhea" id="RHEA-COMP:13785"/>
        <dbReference type="Rhea" id="RHEA-COMP:13971"/>
        <dbReference type="ChEBI" id="CHEBI:15378"/>
        <dbReference type="ChEBI" id="CHEBI:57856"/>
        <dbReference type="ChEBI" id="CHEBI:59789"/>
        <dbReference type="ChEBI" id="CHEBI:138057"/>
        <dbReference type="ChEBI" id="CHEBI:138315"/>
        <dbReference type="EC" id="2.1.1.244"/>
    </reaction>
</comment>
<evidence type="ECO:0000256" key="1">
    <source>
        <dbReference type="ARBA" id="ARBA00009059"/>
    </source>
</evidence>
<evidence type="ECO:0000256" key="3">
    <source>
        <dbReference type="ARBA" id="ARBA00022679"/>
    </source>
</evidence>
<accession>B3RRM8</accession>
<reference evidence="12 13" key="1">
    <citation type="journal article" date="2008" name="Nature">
        <title>The Trichoplax genome and the nature of placozoans.</title>
        <authorList>
            <person name="Srivastava M."/>
            <person name="Begovic E."/>
            <person name="Chapman J."/>
            <person name="Putnam N.H."/>
            <person name="Hellsten U."/>
            <person name="Kawashima T."/>
            <person name="Kuo A."/>
            <person name="Mitros T."/>
            <person name="Salamov A."/>
            <person name="Carpenter M.L."/>
            <person name="Signorovitch A.Y."/>
            <person name="Moreno M.A."/>
            <person name="Kamm K."/>
            <person name="Grimwood J."/>
            <person name="Schmutz J."/>
            <person name="Shapiro H."/>
            <person name="Grigoriev I.V."/>
            <person name="Buss L.W."/>
            <person name="Schierwater B."/>
            <person name="Dellaporta S.L."/>
            <person name="Rokhsar D.S."/>
        </authorList>
    </citation>
    <scope>NUCLEOTIDE SEQUENCE [LARGE SCALE GENOMIC DNA]</scope>
    <source>
        <strain evidence="12 13">Grell-BS-1999</strain>
    </source>
</reference>
<dbReference type="FunFam" id="3.40.50.150:FF:000025">
    <property type="entry name" value="N-terminal Xaa-Pro-Lys N-methyltransferase 1"/>
    <property type="match status" value="1"/>
</dbReference>
<dbReference type="PhylomeDB" id="B3RRM8"/>
<dbReference type="PANTHER" id="PTHR12753:SF0">
    <property type="entry name" value="ALPHA N-TERMINAL PROTEIN METHYLTRANSFERASE 1"/>
    <property type="match status" value="1"/>
</dbReference>
<feature type="binding site" evidence="11">
    <location>
        <position position="78"/>
    </location>
    <ligand>
        <name>S-adenosyl-L-methionine</name>
        <dbReference type="ChEBI" id="CHEBI:59789"/>
    </ligand>
</feature>
<comment type="catalytic activity">
    <reaction evidence="8">
        <text>N-terminal L-seryl-L-prolyl-L-lysyl-[protein] + 3 S-adenosyl-L-methionine = N-terminal N,N,N-trimethyl-L-seryl-L-prolyl-L-lysyl-[protein] + 3 S-adenosyl-L-homocysteine + 3 H(+)</text>
        <dbReference type="Rhea" id="RHEA:54724"/>
        <dbReference type="Rhea" id="RHEA-COMP:13789"/>
        <dbReference type="Rhea" id="RHEA-COMP:13973"/>
        <dbReference type="ChEBI" id="CHEBI:15378"/>
        <dbReference type="ChEBI" id="CHEBI:57856"/>
        <dbReference type="ChEBI" id="CHEBI:59789"/>
        <dbReference type="ChEBI" id="CHEBI:138061"/>
        <dbReference type="ChEBI" id="CHEBI:138317"/>
        <dbReference type="EC" id="2.1.1.244"/>
    </reaction>
</comment>
<comment type="catalytic activity">
    <reaction evidence="9">
        <text>N-terminal L-prolyl-L-prolyl-L-lysyl-[protein] + 2 S-adenosyl-L-methionine = N-terminal N,N-dimethyl-L-prolyl-L-prolyl-L-lysyl-[protein] + 2 S-adenosyl-L-homocysteine + 2 H(+)</text>
        <dbReference type="Rhea" id="RHEA:54736"/>
        <dbReference type="Rhea" id="RHEA-COMP:13787"/>
        <dbReference type="Rhea" id="RHEA-COMP:13974"/>
        <dbReference type="ChEBI" id="CHEBI:15378"/>
        <dbReference type="ChEBI" id="CHEBI:57856"/>
        <dbReference type="ChEBI" id="CHEBI:59789"/>
        <dbReference type="ChEBI" id="CHEBI:138059"/>
        <dbReference type="ChEBI" id="CHEBI:138318"/>
        <dbReference type="EC" id="2.1.1.244"/>
    </reaction>
</comment>
<dbReference type="GO" id="GO:0005737">
    <property type="term" value="C:cytoplasm"/>
    <property type="evidence" value="ECO:0000318"/>
    <property type="project" value="GO_Central"/>
</dbReference>
<feature type="binding site" evidence="11">
    <location>
        <begin position="124"/>
        <end position="125"/>
    </location>
    <ligand>
        <name>S-adenosyl-L-methionine</name>
        <dbReference type="ChEBI" id="CHEBI:59789"/>
    </ligand>
</feature>
<dbReference type="KEGG" id="tad:TRIADDRAFT_49985"/>
<gene>
    <name evidence="12" type="ORF">TRIADDRAFT_49985</name>
</gene>
<keyword evidence="13" id="KW-1185">Reference proteome</keyword>
<dbReference type="Proteomes" id="UP000009022">
    <property type="component" value="Unassembled WGS sequence"/>
</dbReference>
<dbReference type="Pfam" id="PF05891">
    <property type="entry name" value="Methyltransf_PK"/>
    <property type="match status" value="1"/>
</dbReference>
<dbReference type="eggNOG" id="KOG3178">
    <property type="taxonomic scope" value="Eukaryota"/>
</dbReference>
<dbReference type="HOGENOM" id="CLU_055356_3_1_1"/>
<feature type="binding site" evidence="11">
    <location>
        <position position="73"/>
    </location>
    <ligand>
        <name>S-adenosyl-L-methionine</name>
        <dbReference type="ChEBI" id="CHEBI:59789"/>
    </ligand>
</feature>
<name>B3RRM8_TRIAD</name>
<dbReference type="InterPro" id="IPR008576">
    <property type="entry name" value="MeTrfase_NTM1"/>
</dbReference>
<sequence>MDLKLQNAEIEDSDNWYEIADTYWQNQPSTVDGMLGGFGKISKTDLFASRRFLLDTISDYSKETQFKQALDCGAGIGRISKGLLLKWFEVVDLIDQNGEFLIEAKKSAVSTKDHRVGELFACGLQDFTPEPAKYDVIWCQWVLAYLTDDDLIAFLARCKKGLNSHGLIFIKENVTCGIVEEVDLQDSSVTRTELAMQNIFHKAGLTILRQEFQKNFPKGLFPVKMYALM</sequence>
<dbReference type="PIRSF" id="PIRSF016958">
    <property type="entry name" value="DUF858_MeTrfase_lik"/>
    <property type="match status" value="1"/>
</dbReference>
<dbReference type="FunCoup" id="B3RRM8">
    <property type="interactions" value="1385"/>
</dbReference>
<dbReference type="PANTHER" id="PTHR12753">
    <property type="entry name" value="AD-003 - RELATED"/>
    <property type="match status" value="1"/>
</dbReference>
<evidence type="ECO:0000256" key="4">
    <source>
        <dbReference type="ARBA" id="ARBA00022691"/>
    </source>
</evidence>
<evidence type="ECO:0000256" key="6">
    <source>
        <dbReference type="ARBA" id="ARBA00039449"/>
    </source>
</evidence>
<dbReference type="GeneID" id="6752106"/>
<dbReference type="SUPFAM" id="SSF53335">
    <property type="entry name" value="S-adenosyl-L-methionine-dependent methyltransferases"/>
    <property type="match status" value="1"/>
</dbReference>
<evidence type="ECO:0000313" key="13">
    <source>
        <dbReference type="Proteomes" id="UP000009022"/>
    </source>
</evidence>
<dbReference type="STRING" id="10228.B3RRM8"/>
<keyword evidence="3" id="KW-0808">Transferase</keyword>
<dbReference type="OrthoDB" id="1298661at2759"/>
<dbReference type="EC" id="2.1.1.244" evidence="5"/>
<feature type="binding site" evidence="11">
    <location>
        <position position="140"/>
    </location>
    <ligand>
        <name>S-adenosyl-L-methionine</name>
        <dbReference type="ChEBI" id="CHEBI:59789"/>
    </ligand>
</feature>
<keyword evidence="4 11" id="KW-0949">S-adenosyl-L-methionine</keyword>
<evidence type="ECO:0000256" key="10">
    <source>
        <dbReference type="ARBA" id="ARBA00048167"/>
    </source>
</evidence>
<dbReference type="OMA" id="PVRMYCL"/>
<dbReference type="CDD" id="cd02440">
    <property type="entry name" value="AdoMet_MTases"/>
    <property type="match status" value="1"/>
</dbReference>
<comment type="similarity">
    <text evidence="1">Belongs to the methyltransferase superfamily. NTM1 family.</text>
</comment>
<dbReference type="InParanoid" id="B3RRM8"/>
<keyword evidence="2" id="KW-0489">Methyltransferase</keyword>
<evidence type="ECO:0000256" key="8">
    <source>
        <dbReference type="ARBA" id="ARBA00047306"/>
    </source>
</evidence>
<dbReference type="EMBL" id="DS985243">
    <property type="protein sequence ID" value="EDV26379.1"/>
    <property type="molecule type" value="Genomic_DNA"/>
</dbReference>
<dbReference type="InterPro" id="IPR029063">
    <property type="entry name" value="SAM-dependent_MTases_sf"/>
</dbReference>
<dbReference type="Gene3D" id="3.40.50.150">
    <property type="entry name" value="Vaccinia Virus protein VP39"/>
    <property type="match status" value="1"/>
</dbReference>